<evidence type="ECO:0000256" key="1">
    <source>
        <dbReference type="SAM" id="Phobius"/>
    </source>
</evidence>
<dbReference type="PANTHER" id="PTHR46610">
    <property type="entry name" value="OS05G0181300 PROTEIN"/>
    <property type="match status" value="1"/>
</dbReference>
<evidence type="ECO:0000313" key="3">
    <source>
        <dbReference type="Proteomes" id="UP000324897"/>
    </source>
</evidence>
<feature type="transmembrane region" description="Helical" evidence="1">
    <location>
        <begin position="107"/>
        <end position="128"/>
    </location>
</feature>
<dbReference type="AlphaFoldDB" id="A0A5J9TN19"/>
<feature type="transmembrane region" description="Helical" evidence="1">
    <location>
        <begin position="149"/>
        <end position="167"/>
    </location>
</feature>
<feature type="transmembrane region" description="Helical" evidence="1">
    <location>
        <begin position="53"/>
        <end position="71"/>
    </location>
</feature>
<dbReference type="EMBL" id="RWGY01000039">
    <property type="protein sequence ID" value="TVU12617.1"/>
    <property type="molecule type" value="Genomic_DNA"/>
</dbReference>
<feature type="non-terminal residue" evidence="2">
    <location>
        <position position="1"/>
    </location>
</feature>
<dbReference type="Proteomes" id="UP000324897">
    <property type="component" value="Chromosome 3"/>
</dbReference>
<reference evidence="2 3" key="1">
    <citation type="journal article" date="2019" name="Sci. Rep.">
        <title>A high-quality genome of Eragrostis curvula grass provides insights into Poaceae evolution and supports new strategies to enhance forage quality.</title>
        <authorList>
            <person name="Carballo J."/>
            <person name="Santos B.A.C.M."/>
            <person name="Zappacosta D."/>
            <person name="Garbus I."/>
            <person name="Selva J.P."/>
            <person name="Gallo C.A."/>
            <person name="Diaz A."/>
            <person name="Albertini E."/>
            <person name="Caccamo M."/>
            <person name="Echenique V."/>
        </authorList>
    </citation>
    <scope>NUCLEOTIDE SEQUENCE [LARGE SCALE GENOMIC DNA]</scope>
    <source>
        <strain evidence="3">cv. Victoria</strain>
        <tissue evidence="2">Leaf</tissue>
    </source>
</reference>
<organism evidence="2 3">
    <name type="scientific">Eragrostis curvula</name>
    <name type="common">weeping love grass</name>
    <dbReference type="NCBI Taxonomy" id="38414"/>
    <lineage>
        <taxon>Eukaryota</taxon>
        <taxon>Viridiplantae</taxon>
        <taxon>Streptophyta</taxon>
        <taxon>Embryophyta</taxon>
        <taxon>Tracheophyta</taxon>
        <taxon>Spermatophyta</taxon>
        <taxon>Magnoliopsida</taxon>
        <taxon>Liliopsida</taxon>
        <taxon>Poales</taxon>
        <taxon>Poaceae</taxon>
        <taxon>PACMAD clade</taxon>
        <taxon>Chloridoideae</taxon>
        <taxon>Eragrostideae</taxon>
        <taxon>Eragrostidinae</taxon>
        <taxon>Eragrostis</taxon>
    </lineage>
</organism>
<gene>
    <name evidence="2" type="ORF">EJB05_46268</name>
</gene>
<keyword evidence="3" id="KW-1185">Reference proteome</keyword>
<accession>A0A5J9TN19</accession>
<keyword evidence="1" id="KW-0472">Membrane</keyword>
<name>A0A5J9TN19_9POAL</name>
<dbReference type="OrthoDB" id="737602at2759"/>
<feature type="transmembrane region" description="Helical" evidence="1">
    <location>
        <begin position="83"/>
        <end position="101"/>
    </location>
</feature>
<evidence type="ECO:0000313" key="2">
    <source>
        <dbReference type="EMBL" id="TVU12617.1"/>
    </source>
</evidence>
<dbReference type="InterPro" id="IPR045501">
    <property type="entry name" value="DUF6490"/>
</dbReference>
<sequence length="171" mass="19209">MPPHGETILEAIKRSRALHLPPQKTKDGSLLLFHQARLWRADLQYQSYGDPGSVAFVVGSYITVVLLFSLLRKLEGADRETRGKIHAAVWVLTTLLTAMFASRVAPLMPQFVAVQCFYVLRLLLELLFPCLRTYERAPPRSPARDRARSAVRPLTTLLAVGFAWRVAALMP</sequence>
<keyword evidence="1" id="KW-0812">Transmembrane</keyword>
<dbReference type="Gramene" id="TVU12617">
    <property type="protein sequence ID" value="TVU12617"/>
    <property type="gene ID" value="EJB05_46268"/>
</dbReference>
<dbReference type="PANTHER" id="PTHR46610:SF14">
    <property type="entry name" value="OS06G0146800 PROTEIN"/>
    <property type="match status" value="1"/>
</dbReference>
<keyword evidence="1" id="KW-1133">Transmembrane helix</keyword>
<comment type="caution">
    <text evidence="2">The sequence shown here is derived from an EMBL/GenBank/DDBJ whole genome shotgun (WGS) entry which is preliminary data.</text>
</comment>
<proteinExistence type="predicted"/>
<protein>
    <submittedName>
        <fullName evidence="2">Uncharacterized protein</fullName>
    </submittedName>
</protein>
<dbReference type="Pfam" id="PF20100">
    <property type="entry name" value="DUF6490"/>
    <property type="match status" value="2"/>
</dbReference>